<dbReference type="Proteomes" id="UP000657592">
    <property type="component" value="Unassembled WGS sequence"/>
</dbReference>
<dbReference type="GO" id="GO:0004156">
    <property type="term" value="F:dihydropteroate synthase activity"/>
    <property type="evidence" value="ECO:0007669"/>
    <property type="project" value="UniProtKB-EC"/>
</dbReference>
<dbReference type="EMBL" id="BMJY01000008">
    <property type="protein sequence ID" value="GGH45065.1"/>
    <property type="molecule type" value="Genomic_DNA"/>
</dbReference>
<organism evidence="14 15">
    <name type="scientific">Microbacterium album</name>
    <dbReference type="NCBI Taxonomy" id="2053191"/>
    <lineage>
        <taxon>Bacteria</taxon>
        <taxon>Bacillati</taxon>
        <taxon>Actinomycetota</taxon>
        <taxon>Actinomycetes</taxon>
        <taxon>Micrococcales</taxon>
        <taxon>Microbacteriaceae</taxon>
        <taxon>Microbacterium</taxon>
    </lineage>
</organism>
<evidence type="ECO:0000313" key="15">
    <source>
        <dbReference type="Proteomes" id="UP000657592"/>
    </source>
</evidence>
<evidence type="ECO:0000256" key="2">
    <source>
        <dbReference type="ARBA" id="ARBA00001946"/>
    </source>
</evidence>
<dbReference type="Gene3D" id="3.20.20.20">
    <property type="entry name" value="Dihydropteroate synthase-like"/>
    <property type="match status" value="1"/>
</dbReference>
<evidence type="ECO:0000256" key="8">
    <source>
        <dbReference type="ARBA" id="ARBA00022723"/>
    </source>
</evidence>
<protein>
    <recommendedName>
        <fullName evidence="6 12">Dihydropteroate synthase</fullName>
        <shortName evidence="12">DHPS</shortName>
        <ecNumber evidence="5 12">2.5.1.15</ecNumber>
    </recommendedName>
    <alternativeName>
        <fullName evidence="11 12">Dihydropteroate pyrophosphorylase</fullName>
    </alternativeName>
</protein>
<evidence type="ECO:0000256" key="4">
    <source>
        <dbReference type="ARBA" id="ARBA00009503"/>
    </source>
</evidence>
<evidence type="ECO:0000256" key="1">
    <source>
        <dbReference type="ARBA" id="ARBA00000012"/>
    </source>
</evidence>
<evidence type="ECO:0000256" key="5">
    <source>
        <dbReference type="ARBA" id="ARBA00012458"/>
    </source>
</evidence>
<dbReference type="AlphaFoldDB" id="A0A917MLW4"/>
<name>A0A917MLW4_9MICO</name>
<dbReference type="PROSITE" id="PS00792">
    <property type="entry name" value="DHPS_1"/>
    <property type="match status" value="1"/>
</dbReference>
<dbReference type="GO" id="GO:0046654">
    <property type="term" value="P:tetrahydrofolate biosynthetic process"/>
    <property type="evidence" value="ECO:0007669"/>
    <property type="project" value="TreeGrafter"/>
</dbReference>
<evidence type="ECO:0000256" key="12">
    <source>
        <dbReference type="RuleBase" id="RU361205"/>
    </source>
</evidence>
<dbReference type="GO" id="GO:0046872">
    <property type="term" value="F:metal ion binding"/>
    <property type="evidence" value="ECO:0007669"/>
    <property type="project" value="UniProtKB-KW"/>
</dbReference>
<evidence type="ECO:0000256" key="7">
    <source>
        <dbReference type="ARBA" id="ARBA00022679"/>
    </source>
</evidence>
<dbReference type="Pfam" id="PF00809">
    <property type="entry name" value="Pterin_bind"/>
    <property type="match status" value="1"/>
</dbReference>
<dbReference type="GO" id="GO:0046656">
    <property type="term" value="P:folic acid biosynthetic process"/>
    <property type="evidence" value="ECO:0007669"/>
    <property type="project" value="UniProtKB-KW"/>
</dbReference>
<comment type="similarity">
    <text evidence="4 12">Belongs to the DHPS family.</text>
</comment>
<evidence type="ECO:0000259" key="13">
    <source>
        <dbReference type="PROSITE" id="PS50972"/>
    </source>
</evidence>
<keyword evidence="8 12" id="KW-0479">Metal-binding</keyword>
<comment type="catalytic activity">
    <reaction evidence="1">
        <text>(7,8-dihydropterin-6-yl)methyl diphosphate + 4-aminobenzoate = 7,8-dihydropteroate + diphosphate</text>
        <dbReference type="Rhea" id="RHEA:19949"/>
        <dbReference type="ChEBI" id="CHEBI:17836"/>
        <dbReference type="ChEBI" id="CHEBI:17839"/>
        <dbReference type="ChEBI" id="CHEBI:33019"/>
        <dbReference type="ChEBI" id="CHEBI:72950"/>
        <dbReference type="EC" id="2.5.1.15"/>
    </reaction>
</comment>
<keyword evidence="15" id="KW-1185">Reference proteome</keyword>
<sequence length="281" mass="29273">MTGAGPEAASSRVQIWGIVNVTPDSFSDGGAFFDGDRAISHGRELRAQGATVLDVGGESTRPGATPVGAEEEIRRVLPVIEALAGDGAVVSVDTYRSETACVALAAGARIVNDVSGGLADPEILRTVAAAGATIALGHWRGPSADMYARAEYADVAREVAAELRERVDAAVSAGIARERIIVDPGIGFAKAGEQNWALLRRLDHVRALGLPVLVGTSRKRFLATALGDDATNERRDLATAVTSVLAARQGAYGVRVHDVRATRDALAVAAAWDGTVEEERA</sequence>
<gene>
    <name evidence="14" type="primary">folP</name>
    <name evidence="14" type="ORF">GCM10010921_20190</name>
</gene>
<dbReference type="CDD" id="cd00739">
    <property type="entry name" value="DHPS"/>
    <property type="match status" value="1"/>
</dbReference>
<comment type="cofactor">
    <cofactor evidence="2 12">
        <name>Mg(2+)</name>
        <dbReference type="ChEBI" id="CHEBI:18420"/>
    </cofactor>
</comment>
<dbReference type="InterPro" id="IPR006390">
    <property type="entry name" value="DHP_synth_dom"/>
</dbReference>
<dbReference type="InterPro" id="IPR045031">
    <property type="entry name" value="DHP_synth-like"/>
</dbReference>
<evidence type="ECO:0000313" key="14">
    <source>
        <dbReference type="EMBL" id="GGH45065.1"/>
    </source>
</evidence>
<comment type="caution">
    <text evidence="14">The sequence shown here is derived from an EMBL/GenBank/DDBJ whole genome shotgun (WGS) entry which is preliminary data.</text>
</comment>
<evidence type="ECO:0000256" key="6">
    <source>
        <dbReference type="ARBA" id="ARBA00016919"/>
    </source>
</evidence>
<evidence type="ECO:0000256" key="11">
    <source>
        <dbReference type="ARBA" id="ARBA00030193"/>
    </source>
</evidence>
<dbReference type="InterPro" id="IPR011005">
    <property type="entry name" value="Dihydropteroate_synth-like_sf"/>
</dbReference>
<dbReference type="NCBIfam" id="TIGR01496">
    <property type="entry name" value="DHPS"/>
    <property type="match status" value="1"/>
</dbReference>
<proteinExistence type="inferred from homology"/>
<evidence type="ECO:0000256" key="3">
    <source>
        <dbReference type="ARBA" id="ARBA00004763"/>
    </source>
</evidence>
<reference evidence="14" key="2">
    <citation type="submission" date="2020-09" db="EMBL/GenBank/DDBJ databases">
        <authorList>
            <person name="Sun Q."/>
            <person name="Zhou Y."/>
        </authorList>
    </citation>
    <scope>NUCLEOTIDE SEQUENCE</scope>
    <source>
        <strain evidence="14">CGMCC 1.15794</strain>
    </source>
</reference>
<comment type="function">
    <text evidence="12">Catalyzes the condensation of para-aminobenzoate (pABA) with 6-hydroxymethyl-7,8-dihydropterin diphosphate (DHPt-PP) to form 7,8-dihydropteroate (H2Pte), the immediate precursor of folate derivatives.</text>
</comment>
<keyword evidence="10 12" id="KW-0289">Folate biosynthesis</keyword>
<dbReference type="RefSeq" id="WP_229663200.1">
    <property type="nucleotide sequence ID" value="NZ_BMJY01000008.1"/>
</dbReference>
<dbReference type="SUPFAM" id="SSF51717">
    <property type="entry name" value="Dihydropteroate synthetase-like"/>
    <property type="match status" value="1"/>
</dbReference>
<dbReference type="FunFam" id="3.20.20.20:FF:000006">
    <property type="entry name" value="Dihydropteroate synthase"/>
    <property type="match status" value="1"/>
</dbReference>
<dbReference type="GO" id="GO:0005829">
    <property type="term" value="C:cytosol"/>
    <property type="evidence" value="ECO:0007669"/>
    <property type="project" value="TreeGrafter"/>
</dbReference>
<accession>A0A917MLW4</accession>
<feature type="domain" description="Pterin-binding" evidence="13">
    <location>
        <begin position="13"/>
        <end position="267"/>
    </location>
</feature>
<dbReference type="PROSITE" id="PS50972">
    <property type="entry name" value="PTERIN_BINDING"/>
    <property type="match status" value="1"/>
</dbReference>
<reference evidence="14" key="1">
    <citation type="journal article" date="2014" name="Int. J. Syst. Evol. Microbiol.">
        <title>Complete genome sequence of Corynebacterium casei LMG S-19264T (=DSM 44701T), isolated from a smear-ripened cheese.</title>
        <authorList>
            <consortium name="US DOE Joint Genome Institute (JGI-PGF)"/>
            <person name="Walter F."/>
            <person name="Albersmeier A."/>
            <person name="Kalinowski J."/>
            <person name="Ruckert C."/>
        </authorList>
    </citation>
    <scope>NUCLEOTIDE SEQUENCE</scope>
    <source>
        <strain evidence="14">CGMCC 1.15794</strain>
    </source>
</reference>
<keyword evidence="9 12" id="KW-0460">Magnesium</keyword>
<dbReference type="PANTHER" id="PTHR20941">
    <property type="entry name" value="FOLATE SYNTHESIS PROTEINS"/>
    <property type="match status" value="1"/>
</dbReference>
<dbReference type="PANTHER" id="PTHR20941:SF1">
    <property type="entry name" value="FOLIC ACID SYNTHESIS PROTEIN FOL1"/>
    <property type="match status" value="1"/>
</dbReference>
<dbReference type="PROSITE" id="PS00793">
    <property type="entry name" value="DHPS_2"/>
    <property type="match status" value="1"/>
</dbReference>
<keyword evidence="7 12" id="KW-0808">Transferase</keyword>
<dbReference type="InterPro" id="IPR000489">
    <property type="entry name" value="Pterin-binding_dom"/>
</dbReference>
<dbReference type="EC" id="2.5.1.15" evidence="5 12"/>
<comment type="pathway">
    <text evidence="3 12">Cofactor biosynthesis; tetrahydrofolate biosynthesis; 7,8-dihydrofolate from 2-amino-4-hydroxy-6-hydroxymethyl-7,8-dihydropteridine diphosphate and 4-aminobenzoate: step 1/2.</text>
</comment>
<evidence type="ECO:0000256" key="9">
    <source>
        <dbReference type="ARBA" id="ARBA00022842"/>
    </source>
</evidence>
<evidence type="ECO:0000256" key="10">
    <source>
        <dbReference type="ARBA" id="ARBA00022909"/>
    </source>
</evidence>